<dbReference type="Proteomes" id="UP000217790">
    <property type="component" value="Unassembled WGS sequence"/>
</dbReference>
<dbReference type="EMBL" id="KZ293729">
    <property type="protein sequence ID" value="PBK81471.1"/>
    <property type="molecule type" value="Genomic_DNA"/>
</dbReference>
<dbReference type="InParanoid" id="A0A2H3CEI6"/>
<evidence type="ECO:0000256" key="1">
    <source>
        <dbReference type="SAM" id="Phobius"/>
    </source>
</evidence>
<keyword evidence="1" id="KW-0472">Membrane</keyword>
<accession>A0A2H3CEI6</accession>
<keyword evidence="1" id="KW-1133">Transmembrane helix</keyword>
<name>A0A2H3CEI6_ARMGA</name>
<feature type="transmembrane region" description="Helical" evidence="1">
    <location>
        <begin position="225"/>
        <end position="249"/>
    </location>
</feature>
<protein>
    <submittedName>
        <fullName evidence="2">Uncharacterized protein</fullName>
    </submittedName>
</protein>
<dbReference type="OrthoDB" id="2926561at2759"/>
<feature type="transmembrane region" description="Helical" evidence="1">
    <location>
        <begin position="125"/>
        <end position="146"/>
    </location>
</feature>
<organism evidence="2 3">
    <name type="scientific">Armillaria gallica</name>
    <name type="common">Bulbous honey fungus</name>
    <name type="synonym">Armillaria bulbosa</name>
    <dbReference type="NCBI Taxonomy" id="47427"/>
    <lineage>
        <taxon>Eukaryota</taxon>
        <taxon>Fungi</taxon>
        <taxon>Dikarya</taxon>
        <taxon>Basidiomycota</taxon>
        <taxon>Agaricomycotina</taxon>
        <taxon>Agaricomycetes</taxon>
        <taxon>Agaricomycetidae</taxon>
        <taxon>Agaricales</taxon>
        <taxon>Marasmiineae</taxon>
        <taxon>Physalacriaceae</taxon>
        <taxon>Armillaria</taxon>
    </lineage>
</organism>
<feature type="transmembrane region" description="Helical" evidence="1">
    <location>
        <begin position="73"/>
        <end position="91"/>
    </location>
</feature>
<keyword evidence="1" id="KW-0812">Transmembrane</keyword>
<evidence type="ECO:0000313" key="3">
    <source>
        <dbReference type="Proteomes" id="UP000217790"/>
    </source>
</evidence>
<dbReference type="OMA" id="WSCRISA"/>
<dbReference type="AlphaFoldDB" id="A0A2H3CEI6"/>
<gene>
    <name evidence="2" type="ORF">ARMGADRAFT_777798</name>
</gene>
<feature type="transmembrane region" description="Helical" evidence="1">
    <location>
        <begin position="38"/>
        <end position="61"/>
    </location>
</feature>
<evidence type="ECO:0000313" key="2">
    <source>
        <dbReference type="EMBL" id="PBK81471.1"/>
    </source>
</evidence>
<proteinExistence type="predicted"/>
<keyword evidence="3" id="KW-1185">Reference proteome</keyword>
<feature type="transmembrane region" description="Helical" evidence="1">
    <location>
        <begin position="153"/>
        <end position="176"/>
    </location>
</feature>
<feature type="transmembrane region" description="Helical" evidence="1">
    <location>
        <begin position="182"/>
        <end position="204"/>
    </location>
</feature>
<sequence length="318" mass="36084">MSLLNDKIHIMRILTGILLAGLTNDDIFKYLDAELNSIILYALLHGIYTGVVAVTLWNIFMNSFQPLQRQSKVFMVIVLYNLTTLNFAFNWTCRTSAFIGNGPKFTTIYQELIKPIPVDPFGTRITASICTIISNSHMIWCCWVVWQRRWIVVLLPALFLTSGTVLWLVELCIQLGNGTFQIFNILYISFNLSTTLWCMLLIIYRIFTIVRVRFEAEGRLGPYRHFIEVLVESSAIYAVPAALYLAFILRDSLGVFYLDSIMNVTKGIAPTLFVGRAAAGHTRADDSLQESVVSSLHFQRSSHIRTETSTQENTMQSA</sequence>
<reference evidence="3" key="1">
    <citation type="journal article" date="2017" name="Nat. Ecol. Evol.">
        <title>Genome expansion and lineage-specific genetic innovations in the forest pathogenic fungi Armillaria.</title>
        <authorList>
            <person name="Sipos G."/>
            <person name="Prasanna A.N."/>
            <person name="Walter M.C."/>
            <person name="O'Connor E."/>
            <person name="Balint B."/>
            <person name="Krizsan K."/>
            <person name="Kiss B."/>
            <person name="Hess J."/>
            <person name="Varga T."/>
            <person name="Slot J."/>
            <person name="Riley R."/>
            <person name="Boka B."/>
            <person name="Rigling D."/>
            <person name="Barry K."/>
            <person name="Lee J."/>
            <person name="Mihaltcheva S."/>
            <person name="LaButti K."/>
            <person name="Lipzen A."/>
            <person name="Waldron R."/>
            <person name="Moloney N.M."/>
            <person name="Sperisen C."/>
            <person name="Kredics L."/>
            <person name="Vagvoelgyi C."/>
            <person name="Patrignani A."/>
            <person name="Fitzpatrick D."/>
            <person name="Nagy I."/>
            <person name="Doyle S."/>
            <person name="Anderson J.B."/>
            <person name="Grigoriev I.V."/>
            <person name="Gueldener U."/>
            <person name="Muensterkoetter M."/>
            <person name="Nagy L.G."/>
        </authorList>
    </citation>
    <scope>NUCLEOTIDE SEQUENCE [LARGE SCALE GENOMIC DNA]</scope>
    <source>
        <strain evidence="3">Ar21-2</strain>
    </source>
</reference>